<dbReference type="HAMAP" id="MF_00861">
    <property type="entry name" value="EutB"/>
    <property type="match status" value="1"/>
</dbReference>
<dbReference type="GO" id="GO:0005829">
    <property type="term" value="C:cytosol"/>
    <property type="evidence" value="ECO:0007669"/>
    <property type="project" value="TreeGrafter"/>
</dbReference>
<dbReference type="UniPathway" id="UPA00560"/>
<dbReference type="GO" id="GO:0046336">
    <property type="term" value="P:ethanolamine catabolic process"/>
    <property type="evidence" value="ECO:0007669"/>
    <property type="project" value="UniProtKB-UniRule"/>
</dbReference>
<dbReference type="GO" id="GO:0031471">
    <property type="term" value="C:ethanolamine degradation polyhedral organelle"/>
    <property type="evidence" value="ECO:0007669"/>
    <property type="project" value="UniProtKB-UniRule"/>
</dbReference>
<comment type="pathway">
    <text evidence="1">Amine and polyamine degradation; ethanolamine degradation.</text>
</comment>
<dbReference type="RefSeq" id="WP_118097524.1">
    <property type="nucleotide sequence ID" value="NZ_QRVL01000007.1"/>
</dbReference>
<dbReference type="GO" id="GO:0008851">
    <property type="term" value="F:ethanolamine ammonia-lyase activity"/>
    <property type="evidence" value="ECO:0007669"/>
    <property type="project" value="UniProtKB-UniRule"/>
</dbReference>
<keyword evidence="1" id="KW-1283">Bacterial microcompartment</keyword>
<comment type="subcellular location">
    <subcellularLocation>
        <location evidence="1">Bacterial microcompartment</location>
    </subcellularLocation>
</comment>
<dbReference type="Gene3D" id="3.20.20.70">
    <property type="entry name" value="Aldolase class I"/>
    <property type="match status" value="1"/>
</dbReference>
<comment type="caution">
    <text evidence="2">The sequence shown here is derived from an EMBL/GenBank/DDBJ whole genome shotgun (WGS) entry which is preliminary data.</text>
</comment>
<dbReference type="Pfam" id="PF06751">
    <property type="entry name" value="EutB"/>
    <property type="match status" value="1"/>
</dbReference>
<feature type="binding site" evidence="1">
    <location>
        <position position="402"/>
    </location>
    <ligand>
        <name>adenosylcob(III)alamin</name>
        <dbReference type="ChEBI" id="CHEBI:18408"/>
    </ligand>
</feature>
<evidence type="ECO:0000313" key="3">
    <source>
        <dbReference type="Proteomes" id="UP000266172"/>
    </source>
</evidence>
<feature type="binding site" evidence="1">
    <location>
        <position position="288"/>
    </location>
    <ligand>
        <name>substrate</name>
    </ligand>
</feature>
<feature type="binding site" evidence="1">
    <location>
        <position position="363"/>
    </location>
    <ligand>
        <name>substrate</name>
    </ligand>
</feature>
<feature type="binding site" evidence="1">
    <location>
        <position position="296"/>
    </location>
    <ligand>
        <name>adenosylcob(III)alamin</name>
        <dbReference type="ChEBI" id="CHEBI:18408"/>
    </ligand>
</feature>
<feature type="binding site" evidence="1">
    <location>
        <position position="247"/>
    </location>
    <ligand>
        <name>adenosylcob(III)alamin</name>
        <dbReference type="ChEBI" id="CHEBI:18408"/>
    </ligand>
</feature>
<reference evidence="2 3" key="1">
    <citation type="submission" date="2018-08" db="EMBL/GenBank/DDBJ databases">
        <title>A genome reference for cultivated species of the human gut microbiota.</title>
        <authorList>
            <person name="Zou Y."/>
            <person name="Xue W."/>
            <person name="Luo G."/>
        </authorList>
    </citation>
    <scope>NUCLEOTIDE SEQUENCE [LARGE SCALE GENOMIC DNA]</scope>
    <source>
        <strain evidence="2 3">AF22-12AC</strain>
    </source>
</reference>
<dbReference type="InterPro" id="IPR044939">
    <property type="entry name" value="EutB_dom_2_sf"/>
</dbReference>
<dbReference type="PIRSF" id="PIRSF018788">
    <property type="entry name" value="EutB"/>
    <property type="match status" value="1"/>
</dbReference>
<keyword evidence="1 2" id="KW-0456">Lyase</keyword>
<organism evidence="2 3">
    <name type="scientific">Roseburia hominis</name>
    <dbReference type="NCBI Taxonomy" id="301301"/>
    <lineage>
        <taxon>Bacteria</taxon>
        <taxon>Bacillati</taxon>
        <taxon>Bacillota</taxon>
        <taxon>Clostridia</taxon>
        <taxon>Lachnospirales</taxon>
        <taxon>Lachnospiraceae</taxon>
        <taxon>Roseburia</taxon>
    </lineage>
</organism>
<dbReference type="InterPro" id="IPR044941">
    <property type="entry name" value="EutB_N_sf"/>
</dbReference>
<dbReference type="PANTHER" id="PTHR39329:SF1">
    <property type="entry name" value="ETHANOLAMINE AMMONIA-LYASE LARGE SUBUNIT"/>
    <property type="match status" value="1"/>
</dbReference>
<dbReference type="InterPro" id="IPR010628">
    <property type="entry name" value="EutB"/>
</dbReference>
<evidence type="ECO:0000256" key="1">
    <source>
        <dbReference type="HAMAP-Rule" id="MF_00861"/>
    </source>
</evidence>
<comment type="cofactor">
    <cofactor evidence="1">
        <name>adenosylcob(III)alamin</name>
        <dbReference type="ChEBI" id="CHEBI:18408"/>
    </cofactor>
    <text evidence="1">Binds between the large and small subunits.</text>
</comment>
<sequence length="455" mass="49655">MILKTRMLGQTYEFKDVKDVLAKASEKKSGDELAGVGAESALERIAAKDVLAQLTVADLTEHPVVPYEEDAVTRIIQDDIDETVYGTIRDRTIQEMREWILCDATDSGALMRASRGMTSEVIAGISKIMSNMDLILAGSKIRVTATCNTTIGTENVLASRLQPNHPVDDVEGVAASTLEGLSYGIGDAVIGLNPAIDTVDSTLAIWKVLGDIRDKYEIPTQTCVLSHVTTQMEALRTRQGSADLCFQSIAGSEAALSAFGINTGMLSEAEMLFREEGPAKGPNVMYFETGQGSELSSSAAFGSDQQTMECRCYGLARHYHPFLVNTVVGFMGPEYIYDTKQLTRAALEDVFCGHLHGLPMGCDVCYTNHMPTDQNDSETILTLLGTAGVHYVMGLPQADDIMLMYQSTSYHDVASIRQLLKKEPIPEFKAWLEKRGIWENGHLGPNAGDPSIFFK</sequence>
<evidence type="ECO:0000313" key="2">
    <source>
        <dbReference type="EMBL" id="RGS40437.1"/>
    </source>
</evidence>
<dbReference type="Gene3D" id="2.30.170.30">
    <property type="entry name" value="ethanolamine ammonia-lyase heavy chain domain like"/>
    <property type="match status" value="1"/>
</dbReference>
<dbReference type="EC" id="4.3.1.7" evidence="1"/>
<name>A0A395V8I0_9FIRM</name>
<comment type="subunit">
    <text evidence="1">The basic unit is a heterodimer which dimerizes to form tetramers. The heterotetramers trimerize; 6 large subunits form a core ring with 6 small subunits projecting outwards.</text>
</comment>
<dbReference type="NCBIfam" id="NF011649">
    <property type="entry name" value="PRK15067.1"/>
    <property type="match status" value="1"/>
</dbReference>
<accession>A0A395V8I0</accession>
<comment type="function">
    <text evidence="1">Catalyzes the deamination of various vicinal amino-alcohols to oxo compounds. Allows this organism to utilize ethanolamine as the sole source of nitrogen and carbon in the presence of vitamin B12.</text>
</comment>
<dbReference type="EMBL" id="QRVL01000007">
    <property type="protein sequence ID" value="RGS40437.1"/>
    <property type="molecule type" value="Genomic_DNA"/>
</dbReference>
<dbReference type="InterPro" id="IPR013785">
    <property type="entry name" value="Aldolase_TIM"/>
</dbReference>
<dbReference type="Proteomes" id="UP000266172">
    <property type="component" value="Unassembled WGS sequence"/>
</dbReference>
<protein>
    <recommendedName>
        <fullName evidence="1">Ethanolamine ammonia-lyase large subunit</fullName>
        <shortName evidence="1">EAL large subunit</shortName>
        <ecNumber evidence="1">4.3.1.7</ecNumber>
    </recommendedName>
</protein>
<keyword evidence="1" id="KW-0170">Cobalt</keyword>
<feature type="binding site" evidence="1">
    <location>
        <begin position="160"/>
        <end position="162"/>
    </location>
    <ligand>
        <name>substrate</name>
    </ligand>
</feature>
<dbReference type="GO" id="GO:0009350">
    <property type="term" value="C:ethanolamine ammonia-lyase complex"/>
    <property type="evidence" value="ECO:0007669"/>
    <property type="project" value="UniProtKB-UniRule"/>
</dbReference>
<comment type="catalytic activity">
    <reaction evidence="1">
        <text>ethanolamine = acetaldehyde + NH4(+)</text>
        <dbReference type="Rhea" id="RHEA:15313"/>
        <dbReference type="ChEBI" id="CHEBI:15343"/>
        <dbReference type="ChEBI" id="CHEBI:28938"/>
        <dbReference type="ChEBI" id="CHEBI:57603"/>
        <dbReference type="EC" id="4.3.1.7"/>
    </reaction>
</comment>
<proteinExistence type="inferred from homology"/>
<comment type="similarity">
    <text evidence="1">Belongs to the EutB family.</text>
</comment>
<dbReference type="GO" id="GO:0031419">
    <property type="term" value="F:cobalamin binding"/>
    <property type="evidence" value="ECO:0007669"/>
    <property type="project" value="UniProtKB-UniRule"/>
</dbReference>
<dbReference type="PANTHER" id="PTHR39329">
    <property type="entry name" value="ETHANOLAMINE AMMONIA-LYASE HEAVY CHAIN"/>
    <property type="match status" value="1"/>
</dbReference>
<dbReference type="Gene3D" id="1.10.220.70">
    <property type="entry name" value="lyase"/>
    <property type="match status" value="1"/>
</dbReference>
<dbReference type="AlphaFoldDB" id="A0A395V8I0"/>
<keyword evidence="1" id="KW-0846">Cobalamin</keyword>
<gene>
    <name evidence="1" type="primary">eutB</name>
    <name evidence="2" type="ORF">DWX93_09995</name>
</gene>
<dbReference type="GO" id="GO:0006520">
    <property type="term" value="P:amino acid metabolic process"/>
    <property type="evidence" value="ECO:0007669"/>
    <property type="project" value="InterPro"/>
</dbReference>
<feature type="binding site" evidence="1">
    <location>
        <position position="194"/>
    </location>
    <ligand>
        <name>adenosylcob(III)alamin</name>
        <dbReference type="ChEBI" id="CHEBI:18408"/>
    </ligand>
</feature>
<feature type="binding site" evidence="1">
    <location>
        <position position="193"/>
    </location>
    <ligand>
        <name>substrate</name>
    </ligand>
</feature>